<sequence length="228" mass="25390">MNRILIVESEEFRLVDVKFLNRLFPWLAWEDKQKTNLDLASLAFTSLQLGDCTALTHVLSMMPVGSLNTTATSLLIAALGNPEFATVRDLFQGDKACCMSTGAYAKYCKAISTAVRRTSRLPDGTPLDVNQVGAVAYYELAIGRAANLTQWEAEFDKRVGPRLPLTYPGTDTEILDELYHVCSDILAELVPQTERWRPWTEFVRSRKGGPHLVVPAVPGLKLMERKCA</sequence>
<accession>A0A7T8H2V2</accession>
<dbReference type="AlphaFoldDB" id="A0A7T8H2V2"/>
<evidence type="ECO:0000313" key="1">
    <source>
        <dbReference type="EMBL" id="QQP42485.1"/>
    </source>
</evidence>
<keyword evidence="2" id="KW-1185">Reference proteome</keyword>
<dbReference type="Proteomes" id="UP000595437">
    <property type="component" value="Chromosome 11"/>
</dbReference>
<organism evidence="1 2">
    <name type="scientific">Caligus rogercresseyi</name>
    <name type="common">Sea louse</name>
    <dbReference type="NCBI Taxonomy" id="217165"/>
    <lineage>
        <taxon>Eukaryota</taxon>
        <taxon>Metazoa</taxon>
        <taxon>Ecdysozoa</taxon>
        <taxon>Arthropoda</taxon>
        <taxon>Crustacea</taxon>
        <taxon>Multicrustacea</taxon>
        <taxon>Hexanauplia</taxon>
        <taxon>Copepoda</taxon>
        <taxon>Siphonostomatoida</taxon>
        <taxon>Caligidae</taxon>
        <taxon>Caligus</taxon>
    </lineage>
</organism>
<gene>
    <name evidence="1" type="ORF">FKW44_017169</name>
</gene>
<name>A0A7T8H2V2_CALRO</name>
<proteinExistence type="predicted"/>
<evidence type="ECO:0000313" key="2">
    <source>
        <dbReference type="Proteomes" id="UP000595437"/>
    </source>
</evidence>
<reference evidence="2" key="1">
    <citation type="submission" date="2021-01" db="EMBL/GenBank/DDBJ databases">
        <title>Caligus Genome Assembly.</title>
        <authorList>
            <person name="Gallardo-Escarate C."/>
        </authorList>
    </citation>
    <scope>NUCLEOTIDE SEQUENCE [LARGE SCALE GENOMIC DNA]</scope>
</reference>
<dbReference type="EMBL" id="CP045900">
    <property type="protein sequence ID" value="QQP42485.1"/>
    <property type="molecule type" value="Genomic_DNA"/>
</dbReference>
<protein>
    <submittedName>
        <fullName evidence="1">Uncharacterized protein</fullName>
    </submittedName>
</protein>